<keyword evidence="4" id="KW-0472">Membrane</keyword>
<evidence type="ECO:0000313" key="6">
    <source>
        <dbReference type="Proteomes" id="UP000018418"/>
    </source>
</evidence>
<keyword evidence="6" id="KW-1185">Reference proteome</keyword>
<feature type="transmembrane region" description="Helical" evidence="4">
    <location>
        <begin position="7"/>
        <end position="31"/>
    </location>
</feature>
<keyword evidence="2" id="KW-0488">Methylation</keyword>
<dbReference type="HOGENOM" id="CLU_091705_4_2_6"/>
<dbReference type="OrthoDB" id="115249at2"/>
<dbReference type="AlphaFoldDB" id="V2UTF4"/>
<dbReference type="InterPro" id="IPR012902">
    <property type="entry name" value="N_methyl_site"/>
</dbReference>
<dbReference type="EMBL" id="AYEU01000004">
    <property type="protein sequence ID" value="ESK51925.1"/>
    <property type="molecule type" value="Genomic_DNA"/>
</dbReference>
<evidence type="ECO:0000256" key="3">
    <source>
        <dbReference type="RuleBase" id="RU000389"/>
    </source>
</evidence>
<evidence type="ECO:0000313" key="5">
    <source>
        <dbReference type="EMBL" id="ESK51925.1"/>
    </source>
</evidence>
<evidence type="ECO:0000256" key="2">
    <source>
        <dbReference type="ARBA" id="ARBA00022481"/>
    </source>
</evidence>
<dbReference type="InterPro" id="IPR045584">
    <property type="entry name" value="Pilin-like"/>
</dbReference>
<keyword evidence="3" id="KW-0281">Fimbrium</keyword>
<dbReference type="PROSITE" id="PS00409">
    <property type="entry name" value="PROKAR_NTER_METHYL"/>
    <property type="match status" value="1"/>
</dbReference>
<sequence length="132" mass="13903">MDTHHKGFSLIELLTVIAIVVILAALALYAYQTYIARTQVTEAIVLAGGLKPQIVTDIANSTCSTDSSTGTYGVAVIGGVVPNCTITYTFNNTNATAILKSKVIGFDVSSNGTLTLNSDTTVDNKYLPNSIK</sequence>
<evidence type="ECO:0008006" key="7">
    <source>
        <dbReference type="Google" id="ProtNLM"/>
    </source>
</evidence>
<dbReference type="GO" id="GO:0007155">
    <property type="term" value="P:cell adhesion"/>
    <property type="evidence" value="ECO:0007669"/>
    <property type="project" value="InterPro"/>
</dbReference>
<protein>
    <recommendedName>
        <fullName evidence="7">Fimbrial protein</fullName>
    </recommendedName>
</protein>
<dbReference type="RefSeq" id="WP_004901084.1">
    <property type="nucleotide sequence ID" value="NZ_BBTI01000008.1"/>
</dbReference>
<dbReference type="InterPro" id="IPR001082">
    <property type="entry name" value="Pilin"/>
</dbReference>
<dbReference type="SUPFAM" id="SSF54523">
    <property type="entry name" value="Pili subunits"/>
    <property type="match status" value="1"/>
</dbReference>
<evidence type="ECO:0000256" key="1">
    <source>
        <dbReference type="ARBA" id="ARBA00005233"/>
    </source>
</evidence>
<organism evidence="5 6">
    <name type="scientific">Acinetobacter brisouii CIP 110357</name>
    <dbReference type="NCBI Taxonomy" id="1341683"/>
    <lineage>
        <taxon>Bacteria</taxon>
        <taxon>Pseudomonadati</taxon>
        <taxon>Pseudomonadota</taxon>
        <taxon>Gammaproteobacteria</taxon>
        <taxon>Moraxellales</taxon>
        <taxon>Moraxellaceae</taxon>
        <taxon>Acinetobacter</taxon>
    </lineage>
</organism>
<keyword evidence="4" id="KW-0812">Transmembrane</keyword>
<evidence type="ECO:0000256" key="4">
    <source>
        <dbReference type="SAM" id="Phobius"/>
    </source>
</evidence>
<comment type="caution">
    <text evidence="5">The sequence shown here is derived from an EMBL/GenBank/DDBJ whole genome shotgun (WGS) entry which is preliminary data.</text>
</comment>
<accession>V2UTF4</accession>
<dbReference type="Proteomes" id="UP000018418">
    <property type="component" value="Unassembled WGS sequence"/>
</dbReference>
<reference evidence="5 6" key="1">
    <citation type="submission" date="2013-10" db="EMBL/GenBank/DDBJ databases">
        <title>The Genome Sequence of Acinetobacter brisouii CIP 110357.</title>
        <authorList>
            <consortium name="The Broad Institute Genomics Platform"/>
            <consortium name="The Broad Institute Genome Sequencing Center for Infectious Disease"/>
            <person name="Cerqueira G."/>
            <person name="Feldgarden M."/>
            <person name="Courvalin P."/>
            <person name="Grillot-Courvalin C."/>
            <person name="Clermont D."/>
            <person name="Rocha E."/>
            <person name="Yoon E.-J."/>
            <person name="Nemec A."/>
            <person name="Young S.K."/>
            <person name="Zeng Q."/>
            <person name="Gargeya S."/>
            <person name="Fitzgerald M."/>
            <person name="Abouelleil A."/>
            <person name="Alvarado L."/>
            <person name="Berlin A.M."/>
            <person name="Chapman S.B."/>
            <person name="Gainer-Dewar J."/>
            <person name="Goldberg J."/>
            <person name="Gnerre S."/>
            <person name="Griggs A."/>
            <person name="Gujja S."/>
            <person name="Hansen M."/>
            <person name="Howarth C."/>
            <person name="Imamovic A."/>
            <person name="Ireland A."/>
            <person name="Larimer J."/>
            <person name="McCowan C."/>
            <person name="Murphy C."/>
            <person name="Pearson M."/>
            <person name="Poon T.W."/>
            <person name="Priest M."/>
            <person name="Roberts A."/>
            <person name="Saif S."/>
            <person name="Shea T."/>
            <person name="Sykes S."/>
            <person name="Wortman J."/>
            <person name="Nusbaum C."/>
            <person name="Birren B."/>
        </authorList>
    </citation>
    <scope>NUCLEOTIDE SEQUENCE [LARGE SCALE GENOMIC DNA]</scope>
    <source>
        <strain evidence="5 6">CIP 110357</strain>
    </source>
</reference>
<comment type="similarity">
    <text evidence="1 3">Belongs to the N-Me-Phe pilin family.</text>
</comment>
<dbReference type="NCBIfam" id="TIGR02532">
    <property type="entry name" value="IV_pilin_GFxxxE"/>
    <property type="match status" value="1"/>
</dbReference>
<dbReference type="Pfam" id="PF00114">
    <property type="entry name" value="Pilin"/>
    <property type="match status" value="1"/>
</dbReference>
<dbReference type="Gene3D" id="3.30.700.10">
    <property type="entry name" value="Glycoprotein, Type 4 Pilin"/>
    <property type="match status" value="1"/>
</dbReference>
<dbReference type="GO" id="GO:0009289">
    <property type="term" value="C:pilus"/>
    <property type="evidence" value="ECO:0007669"/>
    <property type="project" value="InterPro"/>
</dbReference>
<proteinExistence type="inferred from homology"/>
<keyword evidence="4" id="KW-1133">Transmembrane helix</keyword>
<gene>
    <name evidence="5" type="ORF">P255_01020</name>
</gene>
<dbReference type="Pfam" id="PF07963">
    <property type="entry name" value="N_methyl"/>
    <property type="match status" value="1"/>
</dbReference>
<name>V2UTF4_9GAMM</name>